<accession>A0A7D4QCW0</accession>
<sequence>MGPWNISQPDENKGFIKAAFDGISQIIERHPNGVAQLLRKHGIDAPPTRLHVGRAAKVKKDFFTDLLQRVKAGGFGNDDSDFTGYSNLVGDRDRFAVAEKLTTADKLANAGTVFSNIIRATQHPAEPYNQRIPSYYEPSGKYGVVAWDRDELKSDRWFGMDKKFVYAIAILIGIAILYELKKRG</sequence>
<dbReference type="RefSeq" id="WP_173413134.1">
    <property type="nucleotide sequence ID" value="NZ_CP054139.1"/>
</dbReference>
<feature type="transmembrane region" description="Helical" evidence="1">
    <location>
        <begin position="164"/>
        <end position="180"/>
    </location>
</feature>
<name>A0A7D4QCW0_9SPHI</name>
<evidence type="ECO:0000313" key="3">
    <source>
        <dbReference type="Proteomes" id="UP000505355"/>
    </source>
</evidence>
<dbReference type="EMBL" id="CP054139">
    <property type="protein sequence ID" value="QKJ28432.1"/>
    <property type="molecule type" value="Genomic_DNA"/>
</dbReference>
<proteinExistence type="predicted"/>
<dbReference type="KEGG" id="mmab:HQ865_01205"/>
<keyword evidence="3" id="KW-1185">Reference proteome</keyword>
<keyword evidence="1" id="KW-0812">Transmembrane</keyword>
<keyword evidence="1" id="KW-1133">Transmembrane helix</keyword>
<evidence type="ECO:0000256" key="1">
    <source>
        <dbReference type="SAM" id="Phobius"/>
    </source>
</evidence>
<organism evidence="2 3">
    <name type="scientific">Mucilaginibacter mali</name>
    <dbReference type="NCBI Taxonomy" id="2740462"/>
    <lineage>
        <taxon>Bacteria</taxon>
        <taxon>Pseudomonadati</taxon>
        <taxon>Bacteroidota</taxon>
        <taxon>Sphingobacteriia</taxon>
        <taxon>Sphingobacteriales</taxon>
        <taxon>Sphingobacteriaceae</taxon>
        <taxon>Mucilaginibacter</taxon>
    </lineage>
</organism>
<dbReference type="Proteomes" id="UP000505355">
    <property type="component" value="Chromosome"/>
</dbReference>
<keyword evidence="1" id="KW-0472">Membrane</keyword>
<dbReference type="AlphaFoldDB" id="A0A7D4QCW0"/>
<protein>
    <submittedName>
        <fullName evidence="2">Uncharacterized protein</fullName>
    </submittedName>
</protein>
<gene>
    <name evidence="2" type="ORF">HQ865_01205</name>
</gene>
<evidence type="ECO:0000313" key="2">
    <source>
        <dbReference type="EMBL" id="QKJ28432.1"/>
    </source>
</evidence>
<reference evidence="2 3" key="1">
    <citation type="submission" date="2020-05" db="EMBL/GenBank/DDBJ databases">
        <title>Mucilaginibacter mali sp. nov.</title>
        <authorList>
            <person name="Kim H.S."/>
            <person name="Lee K.C."/>
            <person name="Suh M.K."/>
            <person name="Kim J.-S."/>
            <person name="Han K.-I."/>
            <person name="Eom M.K."/>
            <person name="Shin Y.K."/>
            <person name="Lee J.-S."/>
        </authorList>
    </citation>
    <scope>NUCLEOTIDE SEQUENCE [LARGE SCALE GENOMIC DNA]</scope>
    <source>
        <strain evidence="2 3">G2-14</strain>
    </source>
</reference>